<evidence type="ECO:0000256" key="3">
    <source>
        <dbReference type="ARBA" id="ARBA00023180"/>
    </source>
</evidence>
<reference evidence="4" key="1">
    <citation type="submission" date="2018-05" db="EMBL/GenBank/DDBJ databases">
        <authorList>
            <person name="Lanie J.A."/>
            <person name="Ng W.-L."/>
            <person name="Kazmierczak K.M."/>
            <person name="Andrzejewski T.M."/>
            <person name="Davidsen T.M."/>
            <person name="Wayne K.J."/>
            <person name="Tettelin H."/>
            <person name="Glass J.I."/>
            <person name="Rusch D."/>
            <person name="Podicherti R."/>
            <person name="Tsui H.-C.T."/>
            <person name="Winkler M.E."/>
        </authorList>
    </citation>
    <scope>NUCLEOTIDE SEQUENCE</scope>
</reference>
<accession>A0A381SW12</accession>
<keyword evidence="1" id="KW-0732">Signal</keyword>
<dbReference type="InterPro" id="IPR011042">
    <property type="entry name" value="6-blade_b-propeller_TolB-like"/>
</dbReference>
<dbReference type="EMBL" id="UINC01003591">
    <property type="protein sequence ID" value="SVA07639.1"/>
    <property type="molecule type" value="Genomic_DNA"/>
</dbReference>
<dbReference type="PROSITE" id="PS51125">
    <property type="entry name" value="NHL"/>
    <property type="match status" value="1"/>
</dbReference>
<evidence type="ECO:0000256" key="1">
    <source>
        <dbReference type="ARBA" id="ARBA00022729"/>
    </source>
</evidence>
<keyword evidence="2" id="KW-0677">Repeat</keyword>
<gene>
    <name evidence="4" type="ORF">METZ01_LOCUS60493</name>
</gene>
<name>A0A381SW12_9ZZZZ</name>
<organism evidence="4">
    <name type="scientific">marine metagenome</name>
    <dbReference type="NCBI Taxonomy" id="408172"/>
    <lineage>
        <taxon>unclassified sequences</taxon>
        <taxon>metagenomes</taxon>
        <taxon>ecological metagenomes</taxon>
    </lineage>
</organism>
<dbReference type="Pfam" id="PF01436">
    <property type="entry name" value="NHL"/>
    <property type="match status" value="1"/>
</dbReference>
<dbReference type="AlphaFoldDB" id="A0A381SW12"/>
<keyword evidence="3" id="KW-0325">Glycoprotein</keyword>
<dbReference type="PANTHER" id="PTHR10680">
    <property type="entry name" value="PEPTIDYL-GLYCINE ALPHA-AMIDATING MONOOXYGENASE"/>
    <property type="match status" value="1"/>
</dbReference>
<evidence type="ECO:0008006" key="5">
    <source>
        <dbReference type="Google" id="ProtNLM"/>
    </source>
</evidence>
<evidence type="ECO:0000256" key="2">
    <source>
        <dbReference type="ARBA" id="ARBA00022737"/>
    </source>
</evidence>
<sequence>MLVGAASALVMIGLVACGQPEAPTAEVEPEPTVLEPINELPNPYTTEDGWVMLPDAREWGSTAGVDIDPDGEHIWAIDRCGSNSCATSDLDPVLKIDPAGNVVASFGGGLMLFPHGIHVDPAGNVWISDARGPDEEDPSQAGKGHVVIKFSPEGEVLLTLGEGGVAGDGTGATLNTPNDVAVGPDGSVYVGDGHEGQNTDDPNTVARIAKFSADGEFIVSWGQWGSEPGELKTPHALAFDSLGRLVVADRGNNRLQIFDEEGNAVEEFKQFSRPSDVHFGPDGMVYVADSESAFDEVRNPGWTPGIRVGSLEDGSVSYFINGAIEGHDRYSDGSNPEGVAVDAAGNVYGAVVSSGGAMVRSSR</sequence>
<protein>
    <recommendedName>
        <fullName evidence="5">Peptidylamidoglycolate lyase</fullName>
    </recommendedName>
</protein>
<dbReference type="InterPro" id="IPR001258">
    <property type="entry name" value="NHL_repeat"/>
</dbReference>
<dbReference type="Gene3D" id="2.120.10.30">
    <property type="entry name" value="TolB, C-terminal domain"/>
    <property type="match status" value="1"/>
</dbReference>
<evidence type="ECO:0000313" key="4">
    <source>
        <dbReference type="EMBL" id="SVA07639.1"/>
    </source>
</evidence>
<dbReference type="SUPFAM" id="SSF63829">
    <property type="entry name" value="Calcium-dependent phosphotriesterase"/>
    <property type="match status" value="1"/>
</dbReference>
<proteinExistence type="predicted"/>